<sequence>MKELVIGNLIAKVPVIQGGMGIGVSRSSLASAVSNAGGIGIISGVNIGYDEDDFENNTLEANLRALKKHLKIAKEKSNNGII</sequence>
<dbReference type="Pfam" id="PF03060">
    <property type="entry name" value="NMO"/>
    <property type="match status" value="1"/>
</dbReference>
<comment type="caution">
    <text evidence="1">The sequence shown here is derived from an EMBL/GenBank/DDBJ whole genome shotgun (WGS) entry which is preliminary data.</text>
</comment>
<keyword evidence="1" id="KW-0503">Monooxygenase</keyword>
<dbReference type="RefSeq" id="WP_322395688.1">
    <property type="nucleotide sequence ID" value="NZ_WNUI01000322.1"/>
</dbReference>
<organism evidence="1 2">
    <name type="scientific">Clostridium perfringens</name>
    <dbReference type="NCBI Taxonomy" id="1502"/>
    <lineage>
        <taxon>Bacteria</taxon>
        <taxon>Bacillati</taxon>
        <taxon>Bacillota</taxon>
        <taxon>Clostridia</taxon>
        <taxon>Eubacteriales</taxon>
        <taxon>Clostridiaceae</taxon>
        <taxon>Clostridium</taxon>
    </lineage>
</organism>
<dbReference type="EMBL" id="WNUI01000322">
    <property type="protein sequence ID" value="MDZ4910465.1"/>
    <property type="molecule type" value="Genomic_DNA"/>
</dbReference>
<protein>
    <submittedName>
        <fullName evidence="1">Nitronate monooxygenase</fullName>
    </submittedName>
</protein>
<accession>A0AAW9I4E6</accession>
<evidence type="ECO:0000313" key="1">
    <source>
        <dbReference type="EMBL" id="MDZ4910465.1"/>
    </source>
</evidence>
<proteinExistence type="predicted"/>
<gene>
    <name evidence="1" type="ORF">GNF68_15810</name>
</gene>
<evidence type="ECO:0000313" key="2">
    <source>
        <dbReference type="Proteomes" id="UP001288778"/>
    </source>
</evidence>
<dbReference type="PANTHER" id="PTHR32332">
    <property type="entry name" value="2-NITROPROPANE DIOXYGENASE"/>
    <property type="match status" value="1"/>
</dbReference>
<dbReference type="Gene3D" id="3.20.20.70">
    <property type="entry name" value="Aldolase class I"/>
    <property type="match status" value="1"/>
</dbReference>
<dbReference type="InterPro" id="IPR013785">
    <property type="entry name" value="Aldolase_TIM"/>
</dbReference>
<name>A0AAW9I4E6_CLOPF</name>
<dbReference type="PANTHER" id="PTHR32332:SF18">
    <property type="entry name" value="2-NITROPROPANE DIOXYGENASE"/>
    <property type="match status" value="1"/>
</dbReference>
<reference evidence="1" key="1">
    <citation type="submission" date="2019-11" db="EMBL/GenBank/DDBJ databases">
        <title>Characterization of Clostridium perfringens isolates from swine manure treated agricultural soils.</title>
        <authorList>
            <person name="Wushke S.T."/>
        </authorList>
    </citation>
    <scope>NUCLEOTIDE SEQUENCE</scope>
    <source>
        <strain evidence="1">X94</strain>
    </source>
</reference>
<dbReference type="SUPFAM" id="SSF51412">
    <property type="entry name" value="Inosine monophosphate dehydrogenase (IMPDH)"/>
    <property type="match status" value="1"/>
</dbReference>
<dbReference type="GO" id="GO:0004497">
    <property type="term" value="F:monooxygenase activity"/>
    <property type="evidence" value="ECO:0007669"/>
    <property type="project" value="UniProtKB-KW"/>
</dbReference>
<dbReference type="AlphaFoldDB" id="A0AAW9I4E6"/>
<keyword evidence="1" id="KW-0560">Oxidoreductase</keyword>
<feature type="non-terminal residue" evidence="1">
    <location>
        <position position="82"/>
    </location>
</feature>
<dbReference type="Proteomes" id="UP001288778">
    <property type="component" value="Unassembled WGS sequence"/>
</dbReference>